<accession>A0A2K3L6Z8</accession>
<protein>
    <submittedName>
        <fullName evidence="2">Uncharacterized protein</fullName>
    </submittedName>
</protein>
<evidence type="ECO:0000256" key="1">
    <source>
        <dbReference type="SAM" id="SignalP"/>
    </source>
</evidence>
<evidence type="ECO:0000313" key="3">
    <source>
        <dbReference type="Proteomes" id="UP000236291"/>
    </source>
</evidence>
<keyword evidence="1" id="KW-0732">Signal</keyword>
<reference evidence="2 3" key="2">
    <citation type="journal article" date="2017" name="Front. Plant Sci.">
        <title>Gene Classification and Mining of Molecular Markers Useful in Red Clover (Trifolium pratense) Breeding.</title>
        <authorList>
            <person name="Istvanek J."/>
            <person name="Dluhosova J."/>
            <person name="Dluhos P."/>
            <person name="Patkova L."/>
            <person name="Nedelnik J."/>
            <person name="Repkova J."/>
        </authorList>
    </citation>
    <scope>NUCLEOTIDE SEQUENCE [LARGE SCALE GENOMIC DNA]</scope>
    <source>
        <strain evidence="3">cv. Tatra</strain>
        <tissue evidence="2">Young leaves</tissue>
    </source>
</reference>
<dbReference type="Proteomes" id="UP000236291">
    <property type="component" value="Unassembled WGS sequence"/>
</dbReference>
<dbReference type="AlphaFoldDB" id="A0A2K3L6Z8"/>
<evidence type="ECO:0000313" key="2">
    <source>
        <dbReference type="EMBL" id="PNX74283.1"/>
    </source>
</evidence>
<comment type="caution">
    <text evidence="2">The sequence shown here is derived from an EMBL/GenBank/DDBJ whole genome shotgun (WGS) entry which is preliminary data.</text>
</comment>
<feature type="signal peptide" evidence="1">
    <location>
        <begin position="1"/>
        <end position="19"/>
    </location>
</feature>
<dbReference type="EMBL" id="ASHM01027284">
    <property type="protein sequence ID" value="PNX74283.1"/>
    <property type="molecule type" value="Genomic_DNA"/>
</dbReference>
<name>A0A2K3L6Z8_TRIPR</name>
<feature type="chain" id="PRO_5014320381" evidence="1">
    <location>
        <begin position="20"/>
        <end position="200"/>
    </location>
</feature>
<sequence length="200" mass="22680">MVVSCGGLIILIALGYVNPSFEVICENNKAVVYFNYGQRHAPCHYSFYYTILFIPLQQEVWDPEEVHSEYVNGIEIRWRPYVGSRSKTESDGEEKRKRLSLLCILYQTGFTCIDMSLMHIPYRERAPDIMSSEQHNPVLFYKLGSALGPSAVAFRKATTRIRPQAVVSSPCIRSDAVTCYAESVCIRPETECGLCSKLHP</sequence>
<gene>
    <name evidence="2" type="ORF">L195_g030199</name>
</gene>
<proteinExistence type="predicted"/>
<organism evidence="2 3">
    <name type="scientific">Trifolium pratense</name>
    <name type="common">Red clover</name>
    <dbReference type="NCBI Taxonomy" id="57577"/>
    <lineage>
        <taxon>Eukaryota</taxon>
        <taxon>Viridiplantae</taxon>
        <taxon>Streptophyta</taxon>
        <taxon>Embryophyta</taxon>
        <taxon>Tracheophyta</taxon>
        <taxon>Spermatophyta</taxon>
        <taxon>Magnoliopsida</taxon>
        <taxon>eudicotyledons</taxon>
        <taxon>Gunneridae</taxon>
        <taxon>Pentapetalae</taxon>
        <taxon>rosids</taxon>
        <taxon>fabids</taxon>
        <taxon>Fabales</taxon>
        <taxon>Fabaceae</taxon>
        <taxon>Papilionoideae</taxon>
        <taxon>50 kb inversion clade</taxon>
        <taxon>NPAAA clade</taxon>
        <taxon>Hologalegina</taxon>
        <taxon>IRL clade</taxon>
        <taxon>Trifolieae</taxon>
        <taxon>Trifolium</taxon>
    </lineage>
</organism>
<reference evidence="2 3" key="1">
    <citation type="journal article" date="2014" name="Am. J. Bot.">
        <title>Genome assembly and annotation for red clover (Trifolium pratense; Fabaceae).</title>
        <authorList>
            <person name="Istvanek J."/>
            <person name="Jaros M."/>
            <person name="Krenek A."/>
            <person name="Repkova J."/>
        </authorList>
    </citation>
    <scope>NUCLEOTIDE SEQUENCE [LARGE SCALE GENOMIC DNA]</scope>
    <source>
        <strain evidence="3">cv. Tatra</strain>
        <tissue evidence="2">Young leaves</tissue>
    </source>
</reference>